<dbReference type="InterPro" id="IPR038763">
    <property type="entry name" value="DHH_sf"/>
</dbReference>
<gene>
    <name evidence="1" type="ORF">ACFOFO_01380</name>
</gene>
<evidence type="ECO:0000313" key="2">
    <source>
        <dbReference type="Proteomes" id="UP001595530"/>
    </source>
</evidence>
<accession>A0ABV7EV15</accession>
<dbReference type="RefSeq" id="WP_390325037.1">
    <property type="nucleotide sequence ID" value="NZ_JBHRTP010000003.1"/>
</dbReference>
<name>A0ABV7EV15_9BURK</name>
<dbReference type="Proteomes" id="UP001595530">
    <property type="component" value="Unassembled WGS sequence"/>
</dbReference>
<proteinExistence type="predicted"/>
<keyword evidence="2" id="KW-1185">Reference proteome</keyword>
<organism evidence="1 2">
    <name type="scientific">Undibacterium arcticum</name>
    <dbReference type="NCBI Taxonomy" id="1762892"/>
    <lineage>
        <taxon>Bacteria</taxon>
        <taxon>Pseudomonadati</taxon>
        <taxon>Pseudomonadota</taxon>
        <taxon>Betaproteobacteria</taxon>
        <taxon>Burkholderiales</taxon>
        <taxon>Oxalobacteraceae</taxon>
        <taxon>Undibacterium</taxon>
    </lineage>
</organism>
<sequence length="320" mass="34689">MNRYYAFNGDADGLCALQQLRLNAPHDATLVTGVKRDIQLLRRIDAAAGDQITVLDISLDQNRDDLLRLLASGATVRYFDHHYAGELPQHPGFASHIDGAPEVCTSLLVDRHLGGCHRAWAIVAAFGDSLQQVGHALAQQHGISAQATATLHELGLYLNYNAYGETLADLHFDPVALAAAMLPFADPLEFIRHSPVYRLLAAGYAEDMLAARRLTPEHDVPGAPVMVMPNAPWARRAIGVLANELMQARPQDALAILSPKARDGYTVSVRVPAGHPVGADEFCRSFDTGGGRRLAAGINHLPEADVEDFIARFTTRFGAH</sequence>
<protein>
    <submittedName>
        <fullName evidence="1">DHH family phosphoesterase</fullName>
    </submittedName>
</protein>
<evidence type="ECO:0000313" key="1">
    <source>
        <dbReference type="EMBL" id="MFC3106623.1"/>
    </source>
</evidence>
<comment type="caution">
    <text evidence="1">The sequence shown here is derived from an EMBL/GenBank/DDBJ whole genome shotgun (WGS) entry which is preliminary data.</text>
</comment>
<reference evidence="2" key="1">
    <citation type="journal article" date="2019" name="Int. J. Syst. Evol. Microbiol.">
        <title>The Global Catalogue of Microorganisms (GCM) 10K type strain sequencing project: providing services to taxonomists for standard genome sequencing and annotation.</title>
        <authorList>
            <consortium name="The Broad Institute Genomics Platform"/>
            <consortium name="The Broad Institute Genome Sequencing Center for Infectious Disease"/>
            <person name="Wu L."/>
            <person name="Ma J."/>
        </authorList>
    </citation>
    <scope>NUCLEOTIDE SEQUENCE [LARGE SCALE GENOMIC DNA]</scope>
    <source>
        <strain evidence="2">KCTC 42986</strain>
    </source>
</reference>
<dbReference type="SUPFAM" id="SSF64182">
    <property type="entry name" value="DHH phosphoesterases"/>
    <property type="match status" value="1"/>
</dbReference>
<dbReference type="EMBL" id="JBHRTP010000003">
    <property type="protein sequence ID" value="MFC3106623.1"/>
    <property type="molecule type" value="Genomic_DNA"/>
</dbReference>